<feature type="domain" description="DUF5808" evidence="2">
    <location>
        <begin position="61"/>
        <end position="83"/>
    </location>
</feature>
<keyword evidence="1" id="KW-0732">Signal</keyword>
<evidence type="ECO:0000313" key="4">
    <source>
        <dbReference type="Proteomes" id="UP001061298"/>
    </source>
</evidence>
<name>A0ABY6E7M5_9ACTN</name>
<dbReference type="RefSeq" id="WP_263232348.1">
    <property type="nucleotide sequence ID" value="NZ_CP106793.1"/>
</dbReference>
<feature type="signal peptide" evidence="1">
    <location>
        <begin position="1"/>
        <end position="19"/>
    </location>
</feature>
<feature type="chain" id="PRO_5045111074" evidence="1">
    <location>
        <begin position="20"/>
        <end position="99"/>
    </location>
</feature>
<dbReference type="Proteomes" id="UP001061298">
    <property type="component" value="Chromosome"/>
</dbReference>
<dbReference type="Pfam" id="PF19124">
    <property type="entry name" value="DUF5808"/>
    <property type="match status" value="1"/>
</dbReference>
<proteinExistence type="predicted"/>
<organism evidence="3 4">
    <name type="scientific">Streptomyces cynarae</name>
    <dbReference type="NCBI Taxonomy" id="2981134"/>
    <lineage>
        <taxon>Bacteria</taxon>
        <taxon>Bacillati</taxon>
        <taxon>Actinomycetota</taxon>
        <taxon>Actinomycetes</taxon>
        <taxon>Kitasatosporales</taxon>
        <taxon>Streptomycetaceae</taxon>
        <taxon>Streptomyces</taxon>
    </lineage>
</organism>
<reference evidence="3" key="1">
    <citation type="submission" date="2022-10" db="EMBL/GenBank/DDBJ databases">
        <authorList>
            <person name="Mo P."/>
        </authorList>
    </citation>
    <scope>NUCLEOTIDE SEQUENCE</scope>
    <source>
        <strain evidence="3">HUAS 13-4</strain>
    </source>
</reference>
<evidence type="ECO:0000313" key="3">
    <source>
        <dbReference type="EMBL" id="UXY22247.1"/>
    </source>
</evidence>
<sequence>MRRRTLSTLVVLAAGAATAAAVAQQLRRPASARTWTGRVAGLPYDFRRPTLGKVVREYWDPDSDAFLTPHAFGVGYGINLARIGRGLPKAVRRRPHPQR</sequence>
<dbReference type="InterPro" id="IPR043831">
    <property type="entry name" value="DUF5808"/>
</dbReference>
<dbReference type="EMBL" id="CP106793">
    <property type="protein sequence ID" value="UXY22247.1"/>
    <property type="molecule type" value="Genomic_DNA"/>
</dbReference>
<gene>
    <name evidence="3" type="ORF">N8I84_28785</name>
</gene>
<evidence type="ECO:0000256" key="1">
    <source>
        <dbReference type="SAM" id="SignalP"/>
    </source>
</evidence>
<evidence type="ECO:0000259" key="2">
    <source>
        <dbReference type="Pfam" id="PF19124"/>
    </source>
</evidence>
<protein>
    <submittedName>
        <fullName evidence="3">DUF5808 domain-containing protein</fullName>
    </submittedName>
</protein>
<keyword evidence="4" id="KW-1185">Reference proteome</keyword>
<accession>A0ABY6E7M5</accession>